<dbReference type="STRING" id="1122949.GCA_000378725_01176"/>
<protein>
    <submittedName>
        <fullName evidence="2">Phosphate/phosphite/phosphonate ABC transporters, periplasmic binding protein</fullName>
    </submittedName>
</protein>
<dbReference type="Pfam" id="PF12974">
    <property type="entry name" value="Phosphonate-bd"/>
    <property type="match status" value="1"/>
</dbReference>
<dbReference type="PANTHER" id="PTHR35841">
    <property type="entry name" value="PHOSPHONATES-BINDING PERIPLASMIC PROTEIN"/>
    <property type="match status" value="1"/>
</dbReference>
<dbReference type="Gene3D" id="3.40.190.10">
    <property type="entry name" value="Periplasmic binding protein-like II"/>
    <property type="match status" value="2"/>
</dbReference>
<sequence>MKKILKVVMALGLIFALTACGGKNTANSSNGEGEKGESKKIEKLTVQFVPSRDPEQIVTQTEPLKNILKEKLKEKGYEVGDVDISVGTNYETTGEALSAGSVDVGFIPGGTYVLYSDGCEALLTATRKALSVESDNPKEWNDKKPTKQLDDNMASFYRGLIIAGPSEKGKELAQKVNNGEKLTWDDLNSAKWSVMGSSSSAGYIYPYLWLEKNYNKGITDLANVVQADSYASSAARLASGQVDIIIGYADLRLDYADKWQSEFARSASIWDETNVIGVTDKIYNDTISVSKKSEIMTDDFKNALAQSFIEIAQTEEGKQIISIYNHEGYEKAEDKNYDGEREAQKLLKDAKN</sequence>
<gene>
    <name evidence="2" type="ORF">NCTC13149_01068</name>
</gene>
<accession>A0A379C4T2</accession>
<organism evidence="2 3">
    <name type="scientific">Peptoniphilus lacrimalis</name>
    <dbReference type="NCBI Taxonomy" id="33031"/>
    <lineage>
        <taxon>Bacteria</taxon>
        <taxon>Bacillati</taxon>
        <taxon>Bacillota</taxon>
        <taxon>Tissierellia</taxon>
        <taxon>Tissierellales</taxon>
        <taxon>Peptoniphilaceae</taxon>
        <taxon>Peptoniphilus</taxon>
    </lineage>
</organism>
<evidence type="ECO:0000313" key="3">
    <source>
        <dbReference type="Proteomes" id="UP000255517"/>
    </source>
</evidence>
<reference evidence="2 3" key="1">
    <citation type="submission" date="2018-06" db="EMBL/GenBank/DDBJ databases">
        <authorList>
            <consortium name="Pathogen Informatics"/>
            <person name="Doyle S."/>
        </authorList>
    </citation>
    <scope>NUCLEOTIDE SEQUENCE [LARGE SCALE GENOMIC DNA]</scope>
    <source>
        <strain evidence="2 3">NCTC13149</strain>
    </source>
</reference>
<dbReference type="PANTHER" id="PTHR35841:SF1">
    <property type="entry name" value="PHOSPHONATES-BINDING PERIPLASMIC PROTEIN"/>
    <property type="match status" value="1"/>
</dbReference>
<evidence type="ECO:0000256" key="1">
    <source>
        <dbReference type="SAM" id="SignalP"/>
    </source>
</evidence>
<feature type="signal peptide" evidence="1">
    <location>
        <begin position="1"/>
        <end position="19"/>
    </location>
</feature>
<dbReference type="OrthoDB" id="9776786at2"/>
<dbReference type="PROSITE" id="PS51257">
    <property type="entry name" value="PROKAR_LIPOPROTEIN"/>
    <property type="match status" value="1"/>
</dbReference>
<proteinExistence type="predicted"/>
<dbReference type="SUPFAM" id="SSF53850">
    <property type="entry name" value="Periplasmic binding protein-like II"/>
    <property type="match status" value="1"/>
</dbReference>
<dbReference type="EMBL" id="UGSZ01000001">
    <property type="protein sequence ID" value="SUB57234.1"/>
    <property type="molecule type" value="Genomic_DNA"/>
</dbReference>
<feature type="chain" id="PRO_5039675018" evidence="1">
    <location>
        <begin position="20"/>
        <end position="352"/>
    </location>
</feature>
<dbReference type="Proteomes" id="UP000255517">
    <property type="component" value="Unassembled WGS sequence"/>
</dbReference>
<dbReference type="AlphaFoldDB" id="A0A379C4T2"/>
<dbReference type="RefSeq" id="WP_019034905.1">
    <property type="nucleotide sequence ID" value="NZ_JASOZY010000008.1"/>
</dbReference>
<keyword evidence="1" id="KW-0732">Signal</keyword>
<evidence type="ECO:0000313" key="2">
    <source>
        <dbReference type="EMBL" id="SUB57234.1"/>
    </source>
</evidence>
<name>A0A379C4T2_9FIRM</name>